<feature type="region of interest" description="Disordered" evidence="1">
    <location>
        <begin position="1"/>
        <end position="22"/>
    </location>
</feature>
<dbReference type="InterPro" id="IPR035965">
    <property type="entry name" value="PAS-like_dom_sf"/>
</dbReference>
<feature type="domain" description="EAL" evidence="3">
    <location>
        <begin position="442"/>
        <end position="698"/>
    </location>
</feature>
<dbReference type="GO" id="GO:0006355">
    <property type="term" value="P:regulation of DNA-templated transcription"/>
    <property type="evidence" value="ECO:0007669"/>
    <property type="project" value="InterPro"/>
</dbReference>
<proteinExistence type="predicted"/>
<dbReference type="InterPro" id="IPR035919">
    <property type="entry name" value="EAL_sf"/>
</dbReference>
<dbReference type="InterPro" id="IPR043128">
    <property type="entry name" value="Rev_trsase/Diguanyl_cyclase"/>
</dbReference>
<name>A0A6J6C9G4_9ZZZZ</name>
<dbReference type="SUPFAM" id="SSF55785">
    <property type="entry name" value="PYP-like sensor domain (PAS domain)"/>
    <property type="match status" value="2"/>
</dbReference>
<dbReference type="Gene3D" id="3.30.450.20">
    <property type="entry name" value="PAS domain"/>
    <property type="match status" value="2"/>
</dbReference>
<dbReference type="SMART" id="SM00091">
    <property type="entry name" value="PAS"/>
    <property type="match status" value="2"/>
</dbReference>
<evidence type="ECO:0000259" key="3">
    <source>
        <dbReference type="PROSITE" id="PS50883"/>
    </source>
</evidence>
<evidence type="ECO:0000259" key="2">
    <source>
        <dbReference type="PROSITE" id="PS50113"/>
    </source>
</evidence>
<dbReference type="SUPFAM" id="SSF55073">
    <property type="entry name" value="Nucleotide cyclase"/>
    <property type="match status" value="1"/>
</dbReference>
<sequence>MTSTTDPSPQRPQSGTAIDQPLPSLPVAIFQADRDGRLTAANSAFRVLALGGDVPSPRTTPWSNAHPADRHAAELAWREAVEAEGDFVVEFRVWHRDGRLLWVRVNASPVRDDLGRLEGYAGVAVDDTETVGKHLLLERLLGVVEPSADAVVILDRNGAPVYTNQTARVLFGVDDAVDLIRDPSVRSLLQTIRDQMPRELLVSSETSQWSGEVGFRGPDGLERILDVDLVIHRDHQGVIEYWGGVIRDVTARNHLQSELIRQATHDGLTGLPNRILLLRTTADALDRIRGTRGHVALLFLDLDKLKDVNDNAGHDVGDALLAQVANRVAHATRPADVIARIGGDEFVVLCNGSIDEHSALELAERIRLALSGKIMIRGVEVELTVSVGVALADSAQLEGVPSSDAALTLLRHADAAMYTAKRRGRSRVELYTEAMRAANVEQRELAAELERALANEELRLAYQPIIATHSGRVIGAEALLRWDHPTRGRLLPAQFLHLANESGAIVPIGDWVISRACQDTRAWLAAGLVEKTFSVHVNISPRQLQEGTFVERVLAVVRSMDLAPSQLTMDVDEQTLHEGQGASTRALQALRRFGVRLALDDFGVGVSSLTALRECAADVLKLDGTVARGLGANGDDDPIVRAIIQLAHALDMQVVAEWVTSADQLSRLRMLGCDMVQGYLLGEPIAAEAFAARSRRTVG</sequence>
<dbReference type="CDD" id="cd01948">
    <property type="entry name" value="EAL"/>
    <property type="match status" value="1"/>
</dbReference>
<dbReference type="PANTHER" id="PTHR44757">
    <property type="entry name" value="DIGUANYLATE CYCLASE DGCP"/>
    <property type="match status" value="1"/>
</dbReference>
<dbReference type="SMART" id="SM00086">
    <property type="entry name" value="PAC"/>
    <property type="match status" value="2"/>
</dbReference>
<accession>A0A6J6C9G4</accession>
<reference evidence="5" key="1">
    <citation type="submission" date="2020-05" db="EMBL/GenBank/DDBJ databases">
        <authorList>
            <person name="Chiriac C."/>
            <person name="Salcher M."/>
            <person name="Ghai R."/>
            <person name="Kavagutti S V."/>
        </authorList>
    </citation>
    <scope>NUCLEOTIDE SEQUENCE</scope>
</reference>
<dbReference type="InterPro" id="IPR001633">
    <property type="entry name" value="EAL_dom"/>
</dbReference>
<dbReference type="InterPro" id="IPR029787">
    <property type="entry name" value="Nucleotide_cyclase"/>
</dbReference>
<dbReference type="InterPro" id="IPR001610">
    <property type="entry name" value="PAC"/>
</dbReference>
<dbReference type="Pfam" id="PF00990">
    <property type="entry name" value="GGDEF"/>
    <property type="match status" value="1"/>
</dbReference>
<dbReference type="Pfam" id="PF00989">
    <property type="entry name" value="PAS"/>
    <property type="match status" value="1"/>
</dbReference>
<dbReference type="Gene3D" id="3.20.20.450">
    <property type="entry name" value="EAL domain"/>
    <property type="match status" value="1"/>
</dbReference>
<organism evidence="5">
    <name type="scientific">freshwater metagenome</name>
    <dbReference type="NCBI Taxonomy" id="449393"/>
    <lineage>
        <taxon>unclassified sequences</taxon>
        <taxon>metagenomes</taxon>
        <taxon>ecological metagenomes</taxon>
    </lineage>
</organism>
<dbReference type="PROSITE" id="PS50113">
    <property type="entry name" value="PAC"/>
    <property type="match status" value="2"/>
</dbReference>
<dbReference type="InterPro" id="IPR013767">
    <property type="entry name" value="PAS_fold"/>
</dbReference>
<dbReference type="PANTHER" id="PTHR44757:SF2">
    <property type="entry name" value="BIOFILM ARCHITECTURE MAINTENANCE PROTEIN MBAA"/>
    <property type="match status" value="1"/>
</dbReference>
<dbReference type="InterPro" id="IPR013656">
    <property type="entry name" value="PAS_4"/>
</dbReference>
<dbReference type="AlphaFoldDB" id="A0A6J6C9G4"/>
<protein>
    <submittedName>
        <fullName evidence="5">Unannotated protein</fullName>
    </submittedName>
</protein>
<dbReference type="SMART" id="SM00267">
    <property type="entry name" value="GGDEF"/>
    <property type="match status" value="1"/>
</dbReference>
<feature type="domain" description="PAC" evidence="2">
    <location>
        <begin position="209"/>
        <end position="261"/>
    </location>
</feature>
<feature type="domain" description="GGDEF" evidence="4">
    <location>
        <begin position="293"/>
        <end position="433"/>
    </location>
</feature>
<dbReference type="Gene3D" id="3.30.70.270">
    <property type="match status" value="1"/>
</dbReference>
<evidence type="ECO:0000256" key="1">
    <source>
        <dbReference type="SAM" id="MobiDB-lite"/>
    </source>
</evidence>
<evidence type="ECO:0000313" key="5">
    <source>
        <dbReference type="EMBL" id="CAB4548010.1"/>
    </source>
</evidence>
<dbReference type="InterPro" id="IPR052155">
    <property type="entry name" value="Biofilm_reg_signaling"/>
</dbReference>
<dbReference type="Pfam" id="PF08448">
    <property type="entry name" value="PAS_4"/>
    <property type="match status" value="1"/>
</dbReference>
<feature type="compositionally biased region" description="Polar residues" evidence="1">
    <location>
        <begin position="1"/>
        <end position="17"/>
    </location>
</feature>
<dbReference type="PROSITE" id="PS50887">
    <property type="entry name" value="GGDEF"/>
    <property type="match status" value="1"/>
</dbReference>
<gene>
    <name evidence="5" type="ORF">UFOPK1493_00831</name>
</gene>
<dbReference type="EMBL" id="CAEZSR010000019">
    <property type="protein sequence ID" value="CAB4548010.1"/>
    <property type="molecule type" value="Genomic_DNA"/>
</dbReference>
<dbReference type="NCBIfam" id="TIGR00254">
    <property type="entry name" value="GGDEF"/>
    <property type="match status" value="1"/>
</dbReference>
<feature type="domain" description="PAC" evidence="2">
    <location>
        <begin position="87"/>
        <end position="139"/>
    </location>
</feature>
<dbReference type="InterPro" id="IPR000014">
    <property type="entry name" value="PAS"/>
</dbReference>
<dbReference type="Pfam" id="PF00563">
    <property type="entry name" value="EAL"/>
    <property type="match status" value="1"/>
</dbReference>
<dbReference type="InterPro" id="IPR000700">
    <property type="entry name" value="PAS-assoc_C"/>
</dbReference>
<evidence type="ECO:0000259" key="4">
    <source>
        <dbReference type="PROSITE" id="PS50887"/>
    </source>
</evidence>
<dbReference type="NCBIfam" id="TIGR00229">
    <property type="entry name" value="sensory_box"/>
    <property type="match status" value="2"/>
</dbReference>
<dbReference type="CDD" id="cd00130">
    <property type="entry name" value="PAS"/>
    <property type="match status" value="2"/>
</dbReference>
<dbReference type="InterPro" id="IPR000160">
    <property type="entry name" value="GGDEF_dom"/>
</dbReference>
<dbReference type="SUPFAM" id="SSF141868">
    <property type="entry name" value="EAL domain-like"/>
    <property type="match status" value="1"/>
</dbReference>
<dbReference type="PROSITE" id="PS50883">
    <property type="entry name" value="EAL"/>
    <property type="match status" value="1"/>
</dbReference>
<dbReference type="FunFam" id="3.30.70.270:FF:000001">
    <property type="entry name" value="Diguanylate cyclase domain protein"/>
    <property type="match status" value="1"/>
</dbReference>
<dbReference type="SMART" id="SM00052">
    <property type="entry name" value="EAL"/>
    <property type="match status" value="1"/>
</dbReference>
<dbReference type="CDD" id="cd01949">
    <property type="entry name" value="GGDEF"/>
    <property type="match status" value="1"/>
</dbReference>